<dbReference type="Pfam" id="PF03328">
    <property type="entry name" value="HpcH_HpaI"/>
    <property type="match status" value="1"/>
</dbReference>
<evidence type="ECO:0000256" key="3">
    <source>
        <dbReference type="ARBA" id="ARBA00022842"/>
    </source>
</evidence>
<feature type="binding site" evidence="4">
    <location>
        <position position="122"/>
    </location>
    <ligand>
        <name>substrate</name>
    </ligand>
</feature>
<dbReference type="PANTHER" id="PTHR32308:SF10">
    <property type="entry name" value="CITRATE LYASE SUBUNIT BETA"/>
    <property type="match status" value="1"/>
</dbReference>
<gene>
    <name evidence="8" type="ORF">SAMN05660209_02939</name>
</gene>
<feature type="compositionally biased region" description="Pro residues" evidence="6">
    <location>
        <begin position="278"/>
        <end position="295"/>
    </location>
</feature>
<keyword evidence="8" id="KW-0456">Lyase</keyword>
<dbReference type="InterPro" id="IPR005000">
    <property type="entry name" value="Aldolase/citrate-lyase_domain"/>
</dbReference>
<keyword evidence="9" id="KW-1185">Reference proteome</keyword>
<dbReference type="AlphaFoldDB" id="A0A1H3K431"/>
<dbReference type="PANTHER" id="PTHR32308">
    <property type="entry name" value="LYASE BETA SUBUNIT, PUTATIVE (AFU_ORTHOLOGUE AFUA_4G13030)-RELATED"/>
    <property type="match status" value="1"/>
</dbReference>
<dbReference type="Gene3D" id="3.20.20.60">
    <property type="entry name" value="Phosphoenolpyruvate-binding domains"/>
    <property type="match status" value="1"/>
</dbReference>
<evidence type="ECO:0000256" key="2">
    <source>
        <dbReference type="ARBA" id="ARBA00022723"/>
    </source>
</evidence>
<protein>
    <submittedName>
        <fullName evidence="8">Citrate lyase subunit beta / citryl-CoA lyase</fullName>
    </submittedName>
</protein>
<organism evidence="8 9">
    <name type="scientific">Geodermatophilus africanus</name>
    <dbReference type="NCBI Taxonomy" id="1137993"/>
    <lineage>
        <taxon>Bacteria</taxon>
        <taxon>Bacillati</taxon>
        <taxon>Actinomycetota</taxon>
        <taxon>Actinomycetes</taxon>
        <taxon>Geodermatophilales</taxon>
        <taxon>Geodermatophilaceae</taxon>
        <taxon>Geodermatophilus</taxon>
    </lineage>
</organism>
<proteinExistence type="predicted"/>
<evidence type="ECO:0000256" key="5">
    <source>
        <dbReference type="PIRSR" id="PIRSR015582-2"/>
    </source>
</evidence>
<dbReference type="OrthoDB" id="5172636at2"/>
<accession>A0A1H3K431</accession>
<reference evidence="9" key="1">
    <citation type="submission" date="2016-10" db="EMBL/GenBank/DDBJ databases">
        <authorList>
            <person name="Varghese N."/>
            <person name="Submissions S."/>
        </authorList>
    </citation>
    <scope>NUCLEOTIDE SEQUENCE [LARGE SCALE GENOMIC DNA]</scope>
    <source>
        <strain evidence="9">DSM 45422</strain>
    </source>
</reference>
<evidence type="ECO:0000259" key="7">
    <source>
        <dbReference type="Pfam" id="PF03328"/>
    </source>
</evidence>
<dbReference type="SUPFAM" id="SSF51621">
    <property type="entry name" value="Phosphoenolpyruvate/pyruvate domain"/>
    <property type="match status" value="1"/>
</dbReference>
<dbReference type="PIRSF" id="PIRSF015582">
    <property type="entry name" value="Cit_lyase_B"/>
    <property type="match status" value="1"/>
</dbReference>
<dbReference type="InterPro" id="IPR015813">
    <property type="entry name" value="Pyrv/PenolPyrv_kinase-like_dom"/>
</dbReference>
<evidence type="ECO:0000256" key="1">
    <source>
        <dbReference type="ARBA" id="ARBA00001946"/>
    </source>
</evidence>
<dbReference type="EMBL" id="FNOT01000007">
    <property type="protein sequence ID" value="SDY46936.1"/>
    <property type="molecule type" value="Genomic_DNA"/>
</dbReference>
<keyword evidence="3 5" id="KW-0460">Magnesium</keyword>
<dbReference type="RefSeq" id="WP_091157682.1">
    <property type="nucleotide sequence ID" value="NZ_FNOT01000007.1"/>
</dbReference>
<feature type="binding site" evidence="5">
    <location>
        <position position="149"/>
    </location>
    <ligand>
        <name>Mg(2+)</name>
        <dbReference type="ChEBI" id="CHEBI:18420"/>
    </ligand>
</feature>
<keyword evidence="2 5" id="KW-0479">Metal-binding</keyword>
<evidence type="ECO:0000313" key="9">
    <source>
        <dbReference type="Proteomes" id="UP000198921"/>
    </source>
</evidence>
<feature type="region of interest" description="Disordered" evidence="6">
    <location>
        <begin position="276"/>
        <end position="295"/>
    </location>
</feature>
<dbReference type="InterPro" id="IPR011206">
    <property type="entry name" value="Citrate_lyase_beta/mcl1/mcl2"/>
</dbReference>
<dbReference type="GO" id="GO:0000287">
    <property type="term" value="F:magnesium ion binding"/>
    <property type="evidence" value="ECO:0007669"/>
    <property type="project" value="TreeGrafter"/>
</dbReference>
<evidence type="ECO:0000313" key="8">
    <source>
        <dbReference type="EMBL" id="SDY46936.1"/>
    </source>
</evidence>
<name>A0A1H3K431_9ACTN</name>
<dbReference type="Proteomes" id="UP000198921">
    <property type="component" value="Unassembled WGS sequence"/>
</dbReference>
<evidence type="ECO:0000256" key="6">
    <source>
        <dbReference type="SAM" id="MobiDB-lite"/>
    </source>
</evidence>
<dbReference type="GO" id="GO:0016829">
    <property type="term" value="F:lyase activity"/>
    <property type="evidence" value="ECO:0007669"/>
    <property type="project" value="UniProtKB-KW"/>
</dbReference>
<dbReference type="InterPro" id="IPR040442">
    <property type="entry name" value="Pyrv_kinase-like_dom_sf"/>
</dbReference>
<dbReference type="STRING" id="1137993.SAMN05660209_02939"/>
<feature type="binding site" evidence="4">
    <location>
        <position position="71"/>
    </location>
    <ligand>
        <name>substrate</name>
    </ligand>
</feature>
<sequence>MTAPAAPRSWLYVPGHRPERVTKALAAGADAVVVDLEDAVPAAQKDAARELTVALVAERAGDVGGPPLWVRVNPPETDAGRRDVAALAGAPVAGLRVPRAEDPDAVREVAERTGARLQVLLESARGLARAAELAAASELVCGLGLGEADLAADLLVDRDEGLRWARGAVVVAARAAGLPAPVQSVWTDVADLDGLRDSSRAGRATGFWGRSVVHPRQIAVVHEVYTPSDEEVRAAEQVLAAAEEAAGRGESAVLDPDGRFVDPAVVARARVVLSRVPRPAPSAVPTPASPPGGPR</sequence>
<comment type="cofactor">
    <cofactor evidence="1">
        <name>Mg(2+)</name>
        <dbReference type="ChEBI" id="CHEBI:18420"/>
    </cofactor>
</comment>
<feature type="domain" description="HpcH/HpaI aldolase/citrate lyase" evidence="7">
    <location>
        <begin position="8"/>
        <end position="215"/>
    </location>
</feature>
<evidence type="ECO:0000256" key="4">
    <source>
        <dbReference type="PIRSR" id="PIRSR015582-1"/>
    </source>
</evidence>
<dbReference type="GO" id="GO:0006107">
    <property type="term" value="P:oxaloacetate metabolic process"/>
    <property type="evidence" value="ECO:0007669"/>
    <property type="project" value="TreeGrafter"/>
</dbReference>
<feature type="binding site" evidence="5">
    <location>
        <position position="122"/>
    </location>
    <ligand>
        <name>Mg(2+)</name>
        <dbReference type="ChEBI" id="CHEBI:18420"/>
    </ligand>
</feature>